<gene>
    <name evidence="3" type="ORF">PQR62_03160</name>
</gene>
<dbReference type="SUPFAM" id="SSF56801">
    <property type="entry name" value="Acetyl-CoA synthetase-like"/>
    <property type="match status" value="1"/>
</dbReference>
<evidence type="ECO:0000259" key="1">
    <source>
        <dbReference type="Pfam" id="PF00501"/>
    </source>
</evidence>
<dbReference type="InterPro" id="IPR050237">
    <property type="entry name" value="ATP-dep_AMP-bd_enzyme"/>
</dbReference>
<dbReference type="InterPro" id="IPR042099">
    <property type="entry name" value="ANL_N_sf"/>
</dbReference>
<dbReference type="InterPro" id="IPR025110">
    <property type="entry name" value="AMP-bd_C"/>
</dbReference>
<comment type="caution">
    <text evidence="3">The sequence shown here is derived from an EMBL/GenBank/DDBJ whole genome shotgun (WGS) entry which is preliminary data.</text>
</comment>
<evidence type="ECO:0000313" key="3">
    <source>
        <dbReference type="EMBL" id="MFL9923250.1"/>
    </source>
</evidence>
<name>A0ABW9A5P4_9BURK</name>
<dbReference type="GO" id="GO:0016874">
    <property type="term" value="F:ligase activity"/>
    <property type="evidence" value="ECO:0007669"/>
    <property type="project" value="UniProtKB-KW"/>
</dbReference>
<protein>
    <submittedName>
        <fullName evidence="3">Fatty acid--CoA ligase</fullName>
    </submittedName>
</protein>
<dbReference type="CDD" id="cd12119">
    <property type="entry name" value="ttLC_FACS_AlkK_like"/>
    <property type="match status" value="1"/>
</dbReference>
<reference evidence="3 4" key="1">
    <citation type="journal article" date="2024" name="Chem. Sci.">
        <title>Discovery of megapolipeptins by genome mining of a Burkholderiales bacteria collection.</title>
        <authorList>
            <person name="Paulo B.S."/>
            <person name="Recchia M.J.J."/>
            <person name="Lee S."/>
            <person name="Fergusson C.H."/>
            <person name="Romanowski S.B."/>
            <person name="Hernandez A."/>
            <person name="Krull N."/>
            <person name="Liu D.Y."/>
            <person name="Cavanagh H."/>
            <person name="Bos A."/>
            <person name="Gray C.A."/>
            <person name="Murphy B.T."/>
            <person name="Linington R.G."/>
            <person name="Eustaquio A.S."/>
        </authorList>
    </citation>
    <scope>NUCLEOTIDE SEQUENCE [LARGE SCALE GENOMIC DNA]</scope>
    <source>
        <strain evidence="3 4">RL21-008-BIB-A</strain>
    </source>
</reference>
<dbReference type="Gene3D" id="3.30.300.30">
    <property type="match status" value="1"/>
</dbReference>
<feature type="domain" description="AMP-binding enzyme C-terminal" evidence="2">
    <location>
        <begin position="456"/>
        <end position="538"/>
    </location>
</feature>
<dbReference type="Pfam" id="PF00501">
    <property type="entry name" value="AMP-binding"/>
    <property type="match status" value="1"/>
</dbReference>
<dbReference type="Pfam" id="PF13193">
    <property type="entry name" value="AMP-binding_C"/>
    <property type="match status" value="1"/>
</dbReference>
<dbReference type="Gene3D" id="3.40.50.12780">
    <property type="entry name" value="N-terminal domain of ligase-like"/>
    <property type="match status" value="1"/>
</dbReference>
<keyword evidence="3" id="KW-0436">Ligase</keyword>
<organism evidence="3 4">
    <name type="scientific">Herbaspirillum lusitanum</name>
    <dbReference type="NCBI Taxonomy" id="213312"/>
    <lineage>
        <taxon>Bacteria</taxon>
        <taxon>Pseudomonadati</taxon>
        <taxon>Pseudomonadota</taxon>
        <taxon>Betaproteobacteria</taxon>
        <taxon>Burkholderiales</taxon>
        <taxon>Oxalobacteraceae</taxon>
        <taxon>Herbaspirillum</taxon>
    </lineage>
</organism>
<dbReference type="EMBL" id="JAQQFM010000002">
    <property type="protein sequence ID" value="MFL9923250.1"/>
    <property type="molecule type" value="Genomic_DNA"/>
</dbReference>
<dbReference type="Proteomes" id="UP001629246">
    <property type="component" value="Unassembled WGS sequence"/>
</dbReference>
<feature type="domain" description="AMP-dependent synthetase/ligase" evidence="1">
    <location>
        <begin position="30"/>
        <end position="406"/>
    </location>
</feature>
<dbReference type="InterPro" id="IPR000873">
    <property type="entry name" value="AMP-dep_synth/lig_dom"/>
</dbReference>
<dbReference type="RefSeq" id="WP_408154735.1">
    <property type="nucleotide sequence ID" value="NZ_JAQQFM010000002.1"/>
</dbReference>
<accession>A0ABW9A5P4</accession>
<evidence type="ECO:0000259" key="2">
    <source>
        <dbReference type="Pfam" id="PF13193"/>
    </source>
</evidence>
<dbReference type="InterPro" id="IPR045851">
    <property type="entry name" value="AMP-bd_C_sf"/>
</dbReference>
<dbReference type="PANTHER" id="PTHR43767:SF11">
    <property type="entry name" value="MEDIUM-CHAIN-FATTY-ACID--COA LIGASE"/>
    <property type="match status" value="1"/>
</dbReference>
<sequence>MSAAQAHLIETTPQAYGYPLLIKQLLHSALATAPDQEIVYADQRRHSYAEFDRRIQRLGNMLRGLGLQPGNTVAVMDWDSHRYLECFFAVPMLGCVLQTVNVRLSPEQIAYTLNHAQADVLLVNSDFMPVLKQIRGELNTLTRCVLITDDGTPAPQGPGFAGEYEALLSQAEPVCSFPDFDENARATTFYTTGTTGLPKGVYFSHRQLVLHTLSVTAGLALAPQQGRLHRDDVYMPLTPMFHVHAWGLPYVATMAGLKQVYPGRYVPDTIVRLIETEKVTFSHCVPTILQMVLGCEAAKSADLSGWKMIIGGSAMTSSLAQTARERGIDVFTGYGMSETCPILSLGQVPTADLGTGRDVATRVKTGRPLPLVALRTVDGEMQDCPRDGSSTGEVVVRAPWLTQGYLHQPQASVDLWQGGWLHTQDIGHIDQRGYLQVTDRIKDVIKTGGEWVSSLQIEEIIARHPAVAETAVIGLQDGKWGERPLALVVLKAGQDGKVDSEAIRRHVMAAVDSGQISRYGVPDKVEFVSELARTSVGKLNKKAMRESRQSRS</sequence>
<evidence type="ECO:0000313" key="4">
    <source>
        <dbReference type="Proteomes" id="UP001629246"/>
    </source>
</evidence>
<proteinExistence type="predicted"/>
<dbReference type="PANTHER" id="PTHR43767">
    <property type="entry name" value="LONG-CHAIN-FATTY-ACID--COA LIGASE"/>
    <property type="match status" value="1"/>
</dbReference>
<dbReference type="NCBIfam" id="NF004837">
    <property type="entry name" value="PRK06187.1"/>
    <property type="match status" value="1"/>
</dbReference>
<keyword evidence="4" id="KW-1185">Reference proteome</keyword>